<accession>A0ABP4VX94</accession>
<dbReference type="EMBL" id="BAAALS010000003">
    <property type="protein sequence ID" value="GAA1739582.1"/>
    <property type="molecule type" value="Genomic_DNA"/>
</dbReference>
<proteinExistence type="predicted"/>
<gene>
    <name evidence="1" type="ORF">GCM10009681_08040</name>
</gene>
<protein>
    <submittedName>
        <fullName evidence="1">DUF3052 family protein</fullName>
    </submittedName>
</protein>
<dbReference type="Proteomes" id="UP001500655">
    <property type="component" value="Unassembled WGS sequence"/>
</dbReference>
<dbReference type="RefSeq" id="WP_344076928.1">
    <property type="nucleotide sequence ID" value="NZ_BAAALS010000003.1"/>
</dbReference>
<keyword evidence="2" id="KW-1185">Reference proteome</keyword>
<evidence type="ECO:0000313" key="1">
    <source>
        <dbReference type="EMBL" id="GAA1739582.1"/>
    </source>
</evidence>
<name>A0ABP4VX94_9ACTN</name>
<sequence length="139" mass="15422">MPRTVSQKMGIKPGSRAFFVNAPDQARNAIDLPDLSVGADLAGEFDYIHLFLTRQSEMDETFPKLKAHLKAGGMLWVSWPKGRKLGSDLTLPKVIEIGYNHGLVESTCLSIDSTWSGLKFTHPKKGKTYNNSYGKLPNQ</sequence>
<organism evidence="1 2">
    <name type="scientific">Luedemannella helvata</name>
    <dbReference type="NCBI Taxonomy" id="349315"/>
    <lineage>
        <taxon>Bacteria</taxon>
        <taxon>Bacillati</taxon>
        <taxon>Actinomycetota</taxon>
        <taxon>Actinomycetes</taxon>
        <taxon>Micromonosporales</taxon>
        <taxon>Micromonosporaceae</taxon>
        <taxon>Luedemannella</taxon>
    </lineage>
</organism>
<comment type="caution">
    <text evidence="1">The sequence shown here is derived from an EMBL/GenBank/DDBJ whole genome shotgun (WGS) entry which is preliminary data.</text>
</comment>
<reference evidence="2" key="1">
    <citation type="journal article" date="2019" name="Int. J. Syst. Evol. Microbiol.">
        <title>The Global Catalogue of Microorganisms (GCM) 10K type strain sequencing project: providing services to taxonomists for standard genome sequencing and annotation.</title>
        <authorList>
            <consortium name="The Broad Institute Genomics Platform"/>
            <consortium name="The Broad Institute Genome Sequencing Center for Infectious Disease"/>
            <person name="Wu L."/>
            <person name="Ma J."/>
        </authorList>
    </citation>
    <scope>NUCLEOTIDE SEQUENCE [LARGE SCALE GENOMIC DNA]</scope>
    <source>
        <strain evidence="2">JCM 13249</strain>
    </source>
</reference>
<evidence type="ECO:0000313" key="2">
    <source>
        <dbReference type="Proteomes" id="UP001500655"/>
    </source>
</evidence>